<dbReference type="Gene3D" id="1.10.340.30">
    <property type="entry name" value="Hypothetical protein, domain 2"/>
    <property type="match status" value="1"/>
</dbReference>
<comment type="catalytic activity">
    <reaction evidence="9">
        <text>a 6-O-methyl-2'-deoxyguanosine in DNA + L-cysteinyl-[protein] = S-methyl-L-cysteinyl-[protein] + a 2'-deoxyguanosine in DNA</text>
        <dbReference type="Rhea" id="RHEA:24000"/>
        <dbReference type="Rhea" id="RHEA-COMP:10131"/>
        <dbReference type="Rhea" id="RHEA-COMP:10132"/>
        <dbReference type="Rhea" id="RHEA-COMP:11367"/>
        <dbReference type="Rhea" id="RHEA-COMP:11368"/>
        <dbReference type="ChEBI" id="CHEBI:29950"/>
        <dbReference type="ChEBI" id="CHEBI:82612"/>
        <dbReference type="ChEBI" id="CHEBI:85445"/>
        <dbReference type="ChEBI" id="CHEBI:85448"/>
        <dbReference type="EC" id="2.1.1.63"/>
    </reaction>
</comment>
<dbReference type="PROSITE" id="PS00516">
    <property type="entry name" value="ALKYLBASE_DNA_GLYCOS"/>
    <property type="match status" value="1"/>
</dbReference>
<comment type="similarity">
    <text evidence="4">Belongs to the alkylbase DNA glycosidase AlkA family.</text>
</comment>
<evidence type="ECO:0000256" key="7">
    <source>
        <dbReference type="ARBA" id="ARBA00022763"/>
    </source>
</evidence>
<dbReference type="CDD" id="cd00056">
    <property type="entry name" value="ENDO3c"/>
    <property type="match status" value="1"/>
</dbReference>
<dbReference type="GO" id="GO:0032993">
    <property type="term" value="C:protein-DNA complex"/>
    <property type="evidence" value="ECO:0007669"/>
    <property type="project" value="TreeGrafter"/>
</dbReference>
<dbReference type="RefSeq" id="WP_119631493.1">
    <property type="nucleotide sequence ID" value="NZ_AP017928.1"/>
</dbReference>
<dbReference type="InterPro" id="IPR051912">
    <property type="entry name" value="Alkylbase_DNA_Glycosylase/TA"/>
</dbReference>
<evidence type="ECO:0000256" key="8">
    <source>
        <dbReference type="ARBA" id="ARBA00023204"/>
    </source>
</evidence>
<dbReference type="Gene3D" id="1.10.1670.40">
    <property type="match status" value="1"/>
</dbReference>
<dbReference type="InterPro" id="IPR003265">
    <property type="entry name" value="HhH-GPD_domain"/>
</dbReference>
<keyword evidence="12" id="KW-1185">Reference proteome</keyword>
<keyword evidence="6 11" id="KW-0808">Transferase</keyword>
<protein>
    <submittedName>
        <fullName evidence="11">Methylated-DNA-protein-cysteine methyltransferase</fullName>
    </submittedName>
</protein>
<dbReference type="Gene3D" id="1.10.10.10">
    <property type="entry name" value="Winged helix-like DNA-binding domain superfamily/Winged helix DNA-binding domain"/>
    <property type="match status" value="1"/>
</dbReference>
<dbReference type="NCBIfam" id="TIGR00589">
    <property type="entry name" value="ogt"/>
    <property type="match status" value="1"/>
</dbReference>
<evidence type="ECO:0000256" key="2">
    <source>
        <dbReference type="ARBA" id="ARBA00001286"/>
    </source>
</evidence>
<reference evidence="11 12" key="1">
    <citation type="submission" date="2016-12" db="EMBL/GenBank/DDBJ databases">
        <title>Genome sequencing of Methylocaldum marinum.</title>
        <authorList>
            <person name="Takeuchi M."/>
            <person name="Kamagata Y."/>
            <person name="Hiraoka S."/>
            <person name="Oshima K."/>
            <person name="Hattori M."/>
            <person name="Iwasaki W."/>
        </authorList>
    </citation>
    <scope>NUCLEOTIDE SEQUENCE [LARGE SCALE GENOMIC DNA]</scope>
    <source>
        <strain evidence="11 12">S8</strain>
    </source>
</reference>
<dbReference type="Pfam" id="PF00730">
    <property type="entry name" value="HhH-GPD"/>
    <property type="match status" value="1"/>
</dbReference>
<dbReference type="FunFam" id="1.10.10.10:FF:000214">
    <property type="entry name" value="Methylated-DNA--protein-cysteine methyltransferase"/>
    <property type="match status" value="1"/>
</dbReference>
<evidence type="ECO:0000259" key="10">
    <source>
        <dbReference type="SMART" id="SM00478"/>
    </source>
</evidence>
<evidence type="ECO:0000256" key="4">
    <source>
        <dbReference type="ARBA" id="ARBA00010817"/>
    </source>
</evidence>
<feature type="domain" description="HhH-GPD" evidence="10">
    <location>
        <begin position="231"/>
        <end position="390"/>
    </location>
</feature>
<dbReference type="GO" id="GO:0043916">
    <property type="term" value="F:DNA-7-methylguanine glycosylase activity"/>
    <property type="evidence" value="ECO:0007669"/>
    <property type="project" value="TreeGrafter"/>
</dbReference>
<gene>
    <name evidence="11" type="ORF">sS8_4367</name>
</gene>
<sequence length="391" mass="41586">MKPPHYCVFDTPLGPCGLAWRDGGPEGAPPAVVSFQLPDATVQATEARIARESGARPSSAPPAIAAIIERIRRHLGGEAEDFRDIEVGLDHVGPFARQVYAAARAIPAGRTATYGEIAEAVARPGAARAVGQALGKNPIPLIIPCHRVLAAGGKPGGFSAPGGLATKSRMLAVEGVSWGLPPALKSVQDLRRAAARLKAQDPQLAECLSRTVLFKPNTGHSPYTALFSAVVHQQLTPKAAATILNRVKALYPTAAIPEPGELLSTPDEALREAGLSKAKTAALKDLATKTLDGTVPDTRTIVALSDEEVVRRLTSIRGVGKWTVEMLLIFNLGRMDVFPVDDYALRKGIAKVYGMPEVPTPKQLSALGDAWRPYRTVASLYLWNVVNAEIF</sequence>
<dbReference type="CDD" id="cd06445">
    <property type="entry name" value="ATase"/>
    <property type="match status" value="1"/>
</dbReference>
<dbReference type="GO" id="GO:0006285">
    <property type="term" value="P:base-excision repair, AP site formation"/>
    <property type="evidence" value="ECO:0007669"/>
    <property type="project" value="TreeGrafter"/>
</dbReference>
<dbReference type="PROSITE" id="PS00374">
    <property type="entry name" value="MGMT"/>
    <property type="match status" value="1"/>
</dbReference>
<evidence type="ECO:0000256" key="9">
    <source>
        <dbReference type="ARBA" id="ARBA00049348"/>
    </source>
</evidence>
<dbReference type="PANTHER" id="PTHR43003">
    <property type="entry name" value="DNA-3-METHYLADENINE GLYCOSYLASE"/>
    <property type="match status" value="1"/>
</dbReference>
<dbReference type="OrthoDB" id="9802228at2"/>
<dbReference type="PANTHER" id="PTHR43003:SF5">
    <property type="entry name" value="DNA-3-METHYLADENINE GLYCOSYLASE"/>
    <property type="match status" value="1"/>
</dbReference>
<dbReference type="InterPro" id="IPR000035">
    <property type="entry name" value="Alkylbase_DNA_glycsylse_CS"/>
</dbReference>
<comment type="similarity">
    <text evidence="3">Belongs to the MGMT family.</text>
</comment>
<dbReference type="GO" id="GO:0032131">
    <property type="term" value="F:alkylated DNA binding"/>
    <property type="evidence" value="ECO:0007669"/>
    <property type="project" value="TreeGrafter"/>
</dbReference>
<dbReference type="KEGG" id="mmai:sS8_4367"/>
<evidence type="ECO:0000256" key="6">
    <source>
        <dbReference type="ARBA" id="ARBA00022679"/>
    </source>
</evidence>
<dbReference type="GO" id="GO:0032259">
    <property type="term" value="P:methylation"/>
    <property type="evidence" value="ECO:0007669"/>
    <property type="project" value="UniProtKB-KW"/>
</dbReference>
<evidence type="ECO:0000256" key="5">
    <source>
        <dbReference type="ARBA" id="ARBA00022603"/>
    </source>
</evidence>
<dbReference type="Pfam" id="PF01035">
    <property type="entry name" value="DNA_binding_1"/>
    <property type="match status" value="1"/>
</dbReference>
<keyword evidence="8" id="KW-0234">DNA repair</keyword>
<dbReference type="SMART" id="SM00478">
    <property type="entry name" value="ENDO3c"/>
    <property type="match status" value="1"/>
</dbReference>
<dbReference type="InterPro" id="IPR001497">
    <property type="entry name" value="MethylDNA_cys_MeTrfase_AS"/>
</dbReference>
<dbReference type="SUPFAM" id="SSF46767">
    <property type="entry name" value="Methylated DNA-protein cysteine methyltransferase, C-terminal domain"/>
    <property type="match status" value="1"/>
</dbReference>
<evidence type="ECO:0000256" key="1">
    <source>
        <dbReference type="ARBA" id="ARBA00000086"/>
    </source>
</evidence>
<dbReference type="GO" id="GO:0006307">
    <property type="term" value="P:DNA alkylation repair"/>
    <property type="evidence" value="ECO:0007669"/>
    <property type="project" value="TreeGrafter"/>
</dbReference>
<comment type="catalytic activity">
    <reaction evidence="1">
        <text>Hydrolysis of alkylated DNA, releasing 3-methyladenine, 3-methylguanine, 7-methylguanine and 7-methyladenine.</text>
        <dbReference type="EC" id="3.2.2.21"/>
    </reaction>
</comment>
<accession>A0A250KXE6</accession>
<dbReference type="InterPro" id="IPR036217">
    <property type="entry name" value="MethylDNA_cys_MeTrfase_DNAb"/>
</dbReference>
<dbReference type="InterPro" id="IPR011257">
    <property type="entry name" value="DNA_glycosylase"/>
</dbReference>
<dbReference type="Proteomes" id="UP000266313">
    <property type="component" value="Chromosome"/>
</dbReference>
<name>A0A250KXE6_9GAMM</name>
<dbReference type="InterPro" id="IPR014048">
    <property type="entry name" value="MethylDNA_cys_MeTrfase_DNA-bd"/>
</dbReference>
<comment type="catalytic activity">
    <reaction evidence="2">
        <text>a 4-O-methyl-thymidine in DNA + L-cysteinyl-[protein] = a thymidine in DNA + S-methyl-L-cysteinyl-[protein]</text>
        <dbReference type="Rhea" id="RHEA:53428"/>
        <dbReference type="Rhea" id="RHEA-COMP:10131"/>
        <dbReference type="Rhea" id="RHEA-COMP:10132"/>
        <dbReference type="Rhea" id="RHEA-COMP:13555"/>
        <dbReference type="Rhea" id="RHEA-COMP:13556"/>
        <dbReference type="ChEBI" id="CHEBI:29950"/>
        <dbReference type="ChEBI" id="CHEBI:82612"/>
        <dbReference type="ChEBI" id="CHEBI:137386"/>
        <dbReference type="ChEBI" id="CHEBI:137387"/>
        <dbReference type="EC" id="2.1.1.63"/>
    </reaction>
</comment>
<dbReference type="GO" id="GO:0008725">
    <property type="term" value="F:DNA-3-methyladenine glycosylase activity"/>
    <property type="evidence" value="ECO:0007669"/>
    <property type="project" value="TreeGrafter"/>
</dbReference>
<keyword evidence="5 11" id="KW-0489">Methyltransferase</keyword>
<proteinExistence type="inferred from homology"/>
<dbReference type="InterPro" id="IPR036388">
    <property type="entry name" value="WH-like_DNA-bd_sf"/>
</dbReference>
<dbReference type="AlphaFoldDB" id="A0A250KXE6"/>
<dbReference type="EMBL" id="AP017928">
    <property type="protein sequence ID" value="BBA36297.1"/>
    <property type="molecule type" value="Genomic_DNA"/>
</dbReference>
<dbReference type="FunFam" id="1.10.340.30:FF:000004">
    <property type="entry name" value="DNA-3-methyladenine glycosylase II"/>
    <property type="match status" value="1"/>
</dbReference>
<evidence type="ECO:0000313" key="11">
    <source>
        <dbReference type="EMBL" id="BBA36297.1"/>
    </source>
</evidence>
<keyword evidence="7" id="KW-0227">DNA damage</keyword>
<evidence type="ECO:0000313" key="12">
    <source>
        <dbReference type="Proteomes" id="UP000266313"/>
    </source>
</evidence>
<evidence type="ECO:0000256" key="3">
    <source>
        <dbReference type="ARBA" id="ARBA00008711"/>
    </source>
</evidence>
<dbReference type="SUPFAM" id="SSF48150">
    <property type="entry name" value="DNA-glycosylase"/>
    <property type="match status" value="1"/>
</dbReference>
<dbReference type="GO" id="GO:0003908">
    <property type="term" value="F:methylated-DNA-[protein]-cysteine S-methyltransferase activity"/>
    <property type="evidence" value="ECO:0007669"/>
    <property type="project" value="UniProtKB-EC"/>
</dbReference>
<organism evidence="11 12">
    <name type="scientific">Methylocaldum marinum</name>
    <dbReference type="NCBI Taxonomy" id="1432792"/>
    <lineage>
        <taxon>Bacteria</taxon>
        <taxon>Pseudomonadati</taxon>
        <taxon>Pseudomonadota</taxon>
        <taxon>Gammaproteobacteria</taxon>
        <taxon>Methylococcales</taxon>
        <taxon>Methylococcaceae</taxon>
        <taxon>Methylocaldum</taxon>
    </lineage>
</organism>